<accession>A0A0B7B3R9</accession>
<dbReference type="EMBL" id="HACG01040637">
    <property type="protein sequence ID" value="CEK87502.1"/>
    <property type="molecule type" value="Transcribed_RNA"/>
</dbReference>
<reference evidence="2" key="1">
    <citation type="submission" date="2014-12" db="EMBL/GenBank/DDBJ databases">
        <title>Insight into the proteome of Arion vulgaris.</title>
        <authorList>
            <person name="Aradska J."/>
            <person name="Bulat T."/>
            <person name="Smidak R."/>
            <person name="Sarate P."/>
            <person name="Gangsoo J."/>
            <person name="Sialana F."/>
            <person name="Bilban M."/>
            <person name="Lubec G."/>
        </authorList>
    </citation>
    <scope>NUCLEOTIDE SEQUENCE</scope>
    <source>
        <tissue evidence="2">Skin</tissue>
    </source>
</reference>
<protein>
    <submittedName>
        <fullName evidence="2">Uncharacterized protein</fullName>
    </submittedName>
</protein>
<gene>
    <name evidence="2" type="primary">ORF159628</name>
</gene>
<feature type="region of interest" description="Disordered" evidence="1">
    <location>
        <begin position="1"/>
        <end position="20"/>
    </location>
</feature>
<name>A0A0B7B3R9_9EUPU</name>
<sequence>GRVQKVKLHHQSKGDRANTNTHPLKYLATLKISDGRCRSEIASRKDKTKTVFQKMQDTICNNVNWIKKESSSLLL</sequence>
<evidence type="ECO:0000256" key="1">
    <source>
        <dbReference type="SAM" id="MobiDB-lite"/>
    </source>
</evidence>
<feature type="non-terminal residue" evidence="2">
    <location>
        <position position="1"/>
    </location>
</feature>
<evidence type="ECO:0000313" key="2">
    <source>
        <dbReference type="EMBL" id="CEK87502.1"/>
    </source>
</evidence>
<feature type="compositionally biased region" description="Basic residues" evidence="1">
    <location>
        <begin position="1"/>
        <end position="11"/>
    </location>
</feature>
<dbReference type="AlphaFoldDB" id="A0A0B7B3R9"/>
<organism evidence="2">
    <name type="scientific">Arion vulgaris</name>
    <dbReference type="NCBI Taxonomy" id="1028688"/>
    <lineage>
        <taxon>Eukaryota</taxon>
        <taxon>Metazoa</taxon>
        <taxon>Spiralia</taxon>
        <taxon>Lophotrochozoa</taxon>
        <taxon>Mollusca</taxon>
        <taxon>Gastropoda</taxon>
        <taxon>Heterobranchia</taxon>
        <taxon>Euthyneura</taxon>
        <taxon>Panpulmonata</taxon>
        <taxon>Eupulmonata</taxon>
        <taxon>Stylommatophora</taxon>
        <taxon>Helicina</taxon>
        <taxon>Arionoidea</taxon>
        <taxon>Arionidae</taxon>
        <taxon>Arion</taxon>
    </lineage>
</organism>
<proteinExistence type="predicted"/>